<keyword evidence="8" id="KW-0175">Coiled coil</keyword>
<keyword evidence="15" id="KW-1185">Reference proteome</keyword>
<feature type="transmembrane region" description="Helical" evidence="10">
    <location>
        <begin position="238"/>
        <end position="259"/>
    </location>
</feature>
<organism evidence="14 15">
    <name type="scientific">Kineococcus aurantiacus</name>
    <dbReference type="NCBI Taxonomy" id="37633"/>
    <lineage>
        <taxon>Bacteria</taxon>
        <taxon>Bacillati</taxon>
        <taxon>Actinomycetota</taxon>
        <taxon>Actinomycetes</taxon>
        <taxon>Kineosporiales</taxon>
        <taxon>Kineosporiaceae</taxon>
        <taxon>Kineococcus</taxon>
    </lineage>
</organism>
<evidence type="ECO:0000256" key="4">
    <source>
        <dbReference type="ARBA" id="ARBA00022553"/>
    </source>
</evidence>
<dbReference type="Pfam" id="PF13426">
    <property type="entry name" value="PAS_9"/>
    <property type="match status" value="1"/>
</dbReference>
<dbReference type="InterPro" id="IPR013656">
    <property type="entry name" value="PAS_4"/>
</dbReference>
<dbReference type="Gene3D" id="1.10.287.130">
    <property type="match status" value="1"/>
</dbReference>
<keyword evidence="5" id="KW-0808">Transferase</keyword>
<dbReference type="PRINTS" id="PR00344">
    <property type="entry name" value="BCTRLSENSOR"/>
</dbReference>
<dbReference type="PROSITE" id="PS50112">
    <property type="entry name" value="PAS"/>
    <property type="match status" value="1"/>
</dbReference>
<dbReference type="SUPFAM" id="SSF55874">
    <property type="entry name" value="ATPase domain of HSP90 chaperone/DNA topoisomerase II/histidine kinase"/>
    <property type="match status" value="1"/>
</dbReference>
<dbReference type="PROSITE" id="PS50109">
    <property type="entry name" value="HIS_KIN"/>
    <property type="match status" value="1"/>
</dbReference>
<feature type="transmembrane region" description="Helical" evidence="10">
    <location>
        <begin position="310"/>
        <end position="331"/>
    </location>
</feature>
<keyword evidence="7" id="KW-0902">Two-component regulatory system</keyword>
<feature type="transmembrane region" description="Helical" evidence="10">
    <location>
        <begin position="37"/>
        <end position="55"/>
    </location>
</feature>
<dbReference type="PANTHER" id="PTHR43711:SF1">
    <property type="entry name" value="HISTIDINE KINASE 1"/>
    <property type="match status" value="1"/>
</dbReference>
<dbReference type="Pfam" id="PF08448">
    <property type="entry name" value="PAS_4"/>
    <property type="match status" value="1"/>
</dbReference>
<feature type="transmembrane region" description="Helical" evidence="10">
    <location>
        <begin position="93"/>
        <end position="119"/>
    </location>
</feature>
<comment type="subcellular location">
    <subcellularLocation>
        <location evidence="2">Cell membrane</location>
    </subcellularLocation>
</comment>
<dbReference type="EMBL" id="JACCBB010000001">
    <property type="protein sequence ID" value="NYD22633.1"/>
    <property type="molecule type" value="Genomic_DNA"/>
</dbReference>
<proteinExistence type="predicted"/>
<dbReference type="Gene3D" id="3.30.565.10">
    <property type="entry name" value="Histidine kinase-like ATPase, C-terminal domain"/>
    <property type="match status" value="1"/>
</dbReference>
<dbReference type="InterPro" id="IPR005467">
    <property type="entry name" value="His_kinase_dom"/>
</dbReference>
<evidence type="ECO:0000256" key="2">
    <source>
        <dbReference type="ARBA" id="ARBA00004236"/>
    </source>
</evidence>
<dbReference type="PROSITE" id="PS50113">
    <property type="entry name" value="PAC"/>
    <property type="match status" value="1"/>
</dbReference>
<dbReference type="PANTHER" id="PTHR43711">
    <property type="entry name" value="TWO-COMPONENT HISTIDINE KINASE"/>
    <property type="match status" value="1"/>
</dbReference>
<dbReference type="InterPro" id="IPR001610">
    <property type="entry name" value="PAC"/>
</dbReference>
<feature type="transmembrane region" description="Helical" evidence="10">
    <location>
        <begin position="279"/>
        <end position="298"/>
    </location>
</feature>
<feature type="coiled-coil region" evidence="8">
    <location>
        <begin position="762"/>
        <end position="789"/>
    </location>
</feature>
<dbReference type="Pfam" id="PF02518">
    <property type="entry name" value="HATPase_c"/>
    <property type="match status" value="1"/>
</dbReference>
<dbReference type="RefSeq" id="WP_179751755.1">
    <property type="nucleotide sequence ID" value="NZ_BAAAGN010000018.1"/>
</dbReference>
<feature type="transmembrane region" description="Helical" evidence="10">
    <location>
        <begin position="184"/>
        <end position="206"/>
    </location>
</feature>
<feature type="transmembrane region" description="Helical" evidence="10">
    <location>
        <begin position="62"/>
        <end position="81"/>
    </location>
</feature>
<dbReference type="InterPro" id="IPR050736">
    <property type="entry name" value="Sensor_HK_Regulatory"/>
</dbReference>
<dbReference type="SMART" id="SM00086">
    <property type="entry name" value="PAC"/>
    <property type="match status" value="2"/>
</dbReference>
<evidence type="ECO:0000313" key="14">
    <source>
        <dbReference type="EMBL" id="NYD22633.1"/>
    </source>
</evidence>
<dbReference type="Proteomes" id="UP000521922">
    <property type="component" value="Unassembled WGS sequence"/>
</dbReference>
<evidence type="ECO:0000259" key="11">
    <source>
        <dbReference type="PROSITE" id="PS50109"/>
    </source>
</evidence>
<dbReference type="CDD" id="cd00082">
    <property type="entry name" value="HisKA"/>
    <property type="match status" value="1"/>
</dbReference>
<dbReference type="EC" id="2.7.13.3" evidence="3"/>
<feature type="domain" description="PAC" evidence="13">
    <location>
        <begin position="721"/>
        <end position="771"/>
    </location>
</feature>
<evidence type="ECO:0000256" key="6">
    <source>
        <dbReference type="ARBA" id="ARBA00022777"/>
    </source>
</evidence>
<dbReference type="GO" id="GO:0000155">
    <property type="term" value="F:phosphorelay sensor kinase activity"/>
    <property type="evidence" value="ECO:0007669"/>
    <property type="project" value="InterPro"/>
</dbReference>
<evidence type="ECO:0000259" key="12">
    <source>
        <dbReference type="PROSITE" id="PS50112"/>
    </source>
</evidence>
<gene>
    <name evidence="14" type="ORF">BJ968_002173</name>
</gene>
<dbReference type="InterPro" id="IPR035965">
    <property type="entry name" value="PAS-like_dom_sf"/>
</dbReference>
<dbReference type="InterPro" id="IPR013655">
    <property type="entry name" value="PAS_fold_3"/>
</dbReference>
<evidence type="ECO:0000256" key="9">
    <source>
        <dbReference type="SAM" id="MobiDB-lite"/>
    </source>
</evidence>
<keyword evidence="10" id="KW-1133">Transmembrane helix</keyword>
<keyword evidence="4" id="KW-0597">Phosphoprotein</keyword>
<dbReference type="CDD" id="cd00130">
    <property type="entry name" value="PAS"/>
    <property type="match status" value="2"/>
</dbReference>
<reference evidence="14 15" key="1">
    <citation type="submission" date="2020-07" db="EMBL/GenBank/DDBJ databases">
        <title>Sequencing the genomes of 1000 actinobacteria strains.</title>
        <authorList>
            <person name="Klenk H.-P."/>
        </authorList>
    </citation>
    <scope>NUCLEOTIDE SEQUENCE [LARGE SCALE GENOMIC DNA]</scope>
    <source>
        <strain evidence="14 15">DSM 7487</strain>
    </source>
</reference>
<dbReference type="InterPro" id="IPR000014">
    <property type="entry name" value="PAS"/>
</dbReference>
<comment type="caution">
    <text evidence="14">The sequence shown here is derived from an EMBL/GenBank/DDBJ whole genome shotgun (WGS) entry which is preliminary data.</text>
</comment>
<dbReference type="InterPro" id="IPR004358">
    <property type="entry name" value="Sig_transdc_His_kin-like_C"/>
</dbReference>
<protein>
    <recommendedName>
        <fullName evidence="3">histidine kinase</fullName>
        <ecNumber evidence="3">2.7.13.3</ecNumber>
    </recommendedName>
</protein>
<accession>A0A7Y9DL60</accession>
<keyword evidence="10" id="KW-0472">Membrane</keyword>
<keyword evidence="6" id="KW-0418">Kinase</keyword>
<name>A0A7Y9DL60_9ACTN</name>
<dbReference type="SMART" id="SM00388">
    <property type="entry name" value="HisKA"/>
    <property type="match status" value="1"/>
</dbReference>
<dbReference type="InterPro" id="IPR000700">
    <property type="entry name" value="PAS-assoc_C"/>
</dbReference>
<dbReference type="InterPro" id="IPR003661">
    <property type="entry name" value="HisK_dim/P_dom"/>
</dbReference>
<dbReference type="Pfam" id="PF08447">
    <property type="entry name" value="PAS_3"/>
    <property type="match status" value="1"/>
</dbReference>
<dbReference type="InterPro" id="IPR036890">
    <property type="entry name" value="HATPase_C_sf"/>
</dbReference>
<evidence type="ECO:0000256" key="7">
    <source>
        <dbReference type="ARBA" id="ARBA00023012"/>
    </source>
</evidence>
<comment type="catalytic activity">
    <reaction evidence="1">
        <text>ATP + protein L-histidine = ADP + protein N-phospho-L-histidine.</text>
        <dbReference type="EC" id="2.7.13.3"/>
    </reaction>
</comment>
<feature type="domain" description="Histidine kinase" evidence="11">
    <location>
        <begin position="789"/>
        <end position="1001"/>
    </location>
</feature>
<sequence>MVTFFNGPRRGVLRPGPTSRSVRTARPGRTPRPTAAAVLRSAAFAVAFCVAVFLGRRTVMDGTSLSLVWPAAGVAVVWFGAQRSAGTRRLDVLLLSAATFALNAATGAAPVLAACFVAANLAQVLTFGRLFSRWCPTVWGAGGREPLTGVAQLMRLLAAAVLATGAGALLGPAAVWALTGDWSWLTALVWMTRNTASVVLLTAVAFRIGYLLTARRADGPGVVLVPVRWPRGWRAVELAAALGCSALAYALIFGVWHGLPVAFPLVALSTWVAWRFDTTIVVVHDLLMGVTAVVLTLAGSGPFAMIADDATRAIVVQLYVVVLAVLGVGLATGRDERDVLLVRMAATAAAAERSAAEAAAQRALAEQAMAEAEARGELAHAVLESVDVGIVVADADGHLTLFNRAAQEWHGLDADHGMDPVQHARSYDLHAADGVSALAPDQVPLHTVLREGRVEGAEMVIAPAGRAPIAVTASGRRMDRADGSPLGAVVAMTDVTADRALRRELEDARQRAGEQAALLQAAFDASVVGNIHLALDGTVLRVNAAAAEVLGYAPADLVGHRWTRHVHPEDRAAQLEEVRDVIAGRGPATAVGGPLRHLHRDGHVVHTQVSTALVRTSDGEPAYLATQVVDVSARVAAEEGVRRQRDVSTRLLRALSDLGEGVLVEHDDEVTYVNEAMARLTGHRAPALLALDSSRSLVPEAEQEAWVARTTSAPGRVTASASLVTALRRADGTTVPVEVTTVPLPDAGGRATLTLVRDLSERMRAQAALATSNEQLREANRLKDDLVATLSHDLRQPLSATTGYAELLLDEWQVLSDAEKEQFLTRIQKAGRWANDLLEDMLSMAQLDAGATAPRTARIALRALVTEVVERLGRDASLVDTTGVEDVTVLADRGHVHQVLANLLGNAFKYGAPPVRVRTRCHGEHVALEVADAGEGVPEEFVPHLFDRFARATTGVAVGKKGTGLGLFIARSLVNANGGDLTYRHADGGGSCFTLTLNAVTV</sequence>
<dbReference type="InterPro" id="IPR036097">
    <property type="entry name" value="HisK_dim/P_sf"/>
</dbReference>
<dbReference type="Pfam" id="PF00512">
    <property type="entry name" value="HisKA"/>
    <property type="match status" value="1"/>
</dbReference>
<dbReference type="AlphaFoldDB" id="A0A7Y9DL60"/>
<dbReference type="SMART" id="SM00387">
    <property type="entry name" value="HATPase_c"/>
    <property type="match status" value="1"/>
</dbReference>
<dbReference type="SUPFAM" id="SSF55785">
    <property type="entry name" value="PYP-like sensor domain (PAS domain)"/>
    <property type="match status" value="3"/>
</dbReference>
<evidence type="ECO:0000259" key="13">
    <source>
        <dbReference type="PROSITE" id="PS50113"/>
    </source>
</evidence>
<dbReference type="NCBIfam" id="TIGR00229">
    <property type="entry name" value="sensory_box"/>
    <property type="match status" value="2"/>
</dbReference>
<evidence type="ECO:0000256" key="5">
    <source>
        <dbReference type="ARBA" id="ARBA00022679"/>
    </source>
</evidence>
<evidence type="ECO:0000256" key="3">
    <source>
        <dbReference type="ARBA" id="ARBA00012438"/>
    </source>
</evidence>
<evidence type="ECO:0000256" key="8">
    <source>
        <dbReference type="SAM" id="Coils"/>
    </source>
</evidence>
<evidence type="ECO:0000256" key="10">
    <source>
        <dbReference type="SAM" id="Phobius"/>
    </source>
</evidence>
<dbReference type="SUPFAM" id="SSF47384">
    <property type="entry name" value="Homodimeric domain of signal transducing histidine kinase"/>
    <property type="match status" value="1"/>
</dbReference>
<feature type="region of interest" description="Disordered" evidence="9">
    <location>
        <begin position="1"/>
        <end position="31"/>
    </location>
</feature>
<feature type="transmembrane region" description="Helical" evidence="10">
    <location>
        <begin position="156"/>
        <end position="178"/>
    </location>
</feature>
<evidence type="ECO:0000313" key="15">
    <source>
        <dbReference type="Proteomes" id="UP000521922"/>
    </source>
</evidence>
<dbReference type="GO" id="GO:0005886">
    <property type="term" value="C:plasma membrane"/>
    <property type="evidence" value="ECO:0007669"/>
    <property type="project" value="UniProtKB-SubCell"/>
</dbReference>
<feature type="domain" description="PAS" evidence="12">
    <location>
        <begin position="515"/>
        <end position="585"/>
    </location>
</feature>
<evidence type="ECO:0000256" key="1">
    <source>
        <dbReference type="ARBA" id="ARBA00000085"/>
    </source>
</evidence>
<keyword evidence="10" id="KW-0812">Transmembrane</keyword>
<feature type="coiled-coil region" evidence="8">
    <location>
        <begin position="348"/>
        <end position="375"/>
    </location>
</feature>
<dbReference type="InterPro" id="IPR003594">
    <property type="entry name" value="HATPase_dom"/>
</dbReference>
<dbReference type="SMART" id="SM00091">
    <property type="entry name" value="PAS"/>
    <property type="match status" value="3"/>
</dbReference>
<dbReference type="Gene3D" id="3.30.450.20">
    <property type="entry name" value="PAS domain"/>
    <property type="match status" value="3"/>
</dbReference>